<dbReference type="InterPro" id="IPR006059">
    <property type="entry name" value="SBP"/>
</dbReference>
<dbReference type="RefSeq" id="WP_253354256.1">
    <property type="nucleotide sequence ID" value="NZ_JACHVT010000003.1"/>
</dbReference>
<proteinExistence type="predicted"/>
<gene>
    <name evidence="2" type="ORF">FHW14_001665</name>
</gene>
<dbReference type="Proteomes" id="UP000590811">
    <property type="component" value="Unassembled WGS sequence"/>
</dbReference>
<dbReference type="PANTHER" id="PTHR43649">
    <property type="entry name" value="ARABINOSE-BINDING PROTEIN-RELATED"/>
    <property type="match status" value="1"/>
</dbReference>
<dbReference type="Gene3D" id="3.40.190.10">
    <property type="entry name" value="Periplasmic binding protein-like II"/>
    <property type="match status" value="1"/>
</dbReference>
<evidence type="ECO:0000256" key="1">
    <source>
        <dbReference type="SAM" id="SignalP"/>
    </source>
</evidence>
<evidence type="ECO:0000313" key="3">
    <source>
        <dbReference type="Proteomes" id="UP000590811"/>
    </source>
</evidence>
<feature type="chain" id="PRO_5032597090" evidence="1">
    <location>
        <begin position="25"/>
        <end position="437"/>
    </location>
</feature>
<feature type="signal peptide" evidence="1">
    <location>
        <begin position="1"/>
        <end position="24"/>
    </location>
</feature>
<keyword evidence="2" id="KW-0762">Sugar transport</keyword>
<dbReference type="AlphaFoldDB" id="A0A839Q1J8"/>
<dbReference type="InterPro" id="IPR050490">
    <property type="entry name" value="Bact_solute-bd_prot1"/>
</dbReference>
<name>A0A839Q1J8_9MICO</name>
<evidence type="ECO:0000313" key="2">
    <source>
        <dbReference type="EMBL" id="MBB2986511.1"/>
    </source>
</evidence>
<reference evidence="2 3" key="1">
    <citation type="submission" date="2020-08" db="EMBL/GenBank/DDBJ databases">
        <title>Genomic Encyclopedia of Type Strains, Phase IV (KMG-V): Genome sequencing to study the core and pangenomes of soil and plant-associated prokaryotes.</title>
        <authorList>
            <person name="Whitman W."/>
        </authorList>
    </citation>
    <scope>NUCLEOTIDE SEQUENCE [LARGE SCALE GENOMIC DNA]</scope>
    <source>
        <strain evidence="2 3">B3ACCR2</strain>
    </source>
</reference>
<accession>A0A839Q1J8</accession>
<dbReference type="PANTHER" id="PTHR43649:SF12">
    <property type="entry name" value="DIACETYLCHITOBIOSE BINDING PROTEIN DASA"/>
    <property type="match status" value="1"/>
</dbReference>
<sequence length="437" mass="46749">MQARRGASRMVWAVAVTATVGTLAACGGGEGSPVGAGAGADNGTAADGSVTLEFSQWWEPELPKNALRGMMDDFEKANPGIKVKLISAPYASIQQQTVAGAASKTLADVVGLDGAWVNDFAKQKAIADLTTVMKDAAYDDSQLASQIKVDNETYMIPVVNFVYPMFSNTDLLGKAGVNTVPSTRSEFLDAAKKVTATGDGAYGWILPLAQDAPNGIQNDVMSWAWASGGSMLKDGKPDVTNDAVKGVVDFVKQLWDAKVIAPGSLTMKEQDKVEQFTNGRIGMMIDSLAHINLIRENNPKLKFSISAIPAEDGYTGKRGMPYASWGIGISDSSPHKAEAFKLVQYLMSKDVNSKLSSVANAFPGNKESVPDFVQSDEMFKTAFDIWNKGVPANEFTGLPTAEDLMRTFDVQLQETLANGQPVDTMLSNVQSAWSSKF</sequence>
<dbReference type="PROSITE" id="PS51257">
    <property type="entry name" value="PROKAR_LIPOPROTEIN"/>
    <property type="match status" value="1"/>
</dbReference>
<organism evidence="2 3">
    <name type="scientific">Terracoccus luteus</name>
    <dbReference type="NCBI Taxonomy" id="53356"/>
    <lineage>
        <taxon>Bacteria</taxon>
        <taxon>Bacillati</taxon>
        <taxon>Actinomycetota</taxon>
        <taxon>Actinomycetes</taxon>
        <taxon>Micrococcales</taxon>
        <taxon>Intrasporangiaceae</taxon>
        <taxon>Terracoccus</taxon>
    </lineage>
</organism>
<dbReference type="CDD" id="cd13585">
    <property type="entry name" value="PBP2_TMBP_like"/>
    <property type="match status" value="1"/>
</dbReference>
<comment type="caution">
    <text evidence="2">The sequence shown here is derived from an EMBL/GenBank/DDBJ whole genome shotgun (WGS) entry which is preliminary data.</text>
</comment>
<keyword evidence="1" id="KW-0732">Signal</keyword>
<keyword evidence="2" id="KW-0813">Transport</keyword>
<dbReference type="Pfam" id="PF01547">
    <property type="entry name" value="SBP_bac_1"/>
    <property type="match status" value="1"/>
</dbReference>
<protein>
    <submittedName>
        <fullName evidence="2">Multiple sugar transport system substrate-binding protein</fullName>
    </submittedName>
</protein>
<dbReference type="EMBL" id="JACHVT010000003">
    <property type="protein sequence ID" value="MBB2986511.1"/>
    <property type="molecule type" value="Genomic_DNA"/>
</dbReference>
<dbReference type="SUPFAM" id="SSF53850">
    <property type="entry name" value="Periplasmic binding protein-like II"/>
    <property type="match status" value="1"/>
</dbReference>